<keyword evidence="9" id="KW-1185">Reference proteome</keyword>
<feature type="region of interest" description="Disordered" evidence="5">
    <location>
        <begin position="347"/>
        <end position="378"/>
    </location>
</feature>
<proteinExistence type="predicted"/>
<dbReference type="GO" id="GO:0000398">
    <property type="term" value="P:mRNA splicing, via spliceosome"/>
    <property type="evidence" value="ECO:0007669"/>
    <property type="project" value="InterPro"/>
</dbReference>
<feature type="domain" description="Small nuclear ribonucleoprotein Prp3 C-terminal" evidence="6">
    <location>
        <begin position="449"/>
        <end position="587"/>
    </location>
</feature>
<protein>
    <submittedName>
        <fullName evidence="8">U4/U6 small nuclear ribonucleoprotein PRP3</fullName>
    </submittedName>
</protein>
<dbReference type="AlphaFoldDB" id="A0A4Q1BT50"/>
<dbReference type="Proteomes" id="UP000289152">
    <property type="component" value="Unassembled WGS sequence"/>
</dbReference>
<organism evidence="8 9">
    <name type="scientific">Tremella mesenterica</name>
    <name type="common">Jelly fungus</name>
    <dbReference type="NCBI Taxonomy" id="5217"/>
    <lineage>
        <taxon>Eukaryota</taxon>
        <taxon>Fungi</taxon>
        <taxon>Dikarya</taxon>
        <taxon>Basidiomycota</taxon>
        <taxon>Agaricomycotina</taxon>
        <taxon>Tremellomycetes</taxon>
        <taxon>Tremellales</taxon>
        <taxon>Tremellaceae</taxon>
        <taxon>Tremella</taxon>
    </lineage>
</organism>
<evidence type="ECO:0000256" key="5">
    <source>
        <dbReference type="SAM" id="MobiDB-lite"/>
    </source>
</evidence>
<dbReference type="InterPro" id="IPR027104">
    <property type="entry name" value="Prp3"/>
</dbReference>
<keyword evidence="8" id="KW-0687">Ribonucleoprotein</keyword>
<feature type="domain" description="Pre-mRNA-splicing factor 3" evidence="7">
    <location>
        <begin position="208"/>
        <end position="426"/>
    </location>
</feature>
<evidence type="ECO:0000256" key="4">
    <source>
        <dbReference type="ARBA" id="ARBA00023242"/>
    </source>
</evidence>
<dbReference type="PANTHER" id="PTHR14212">
    <property type="entry name" value="U4/U6-ASSOCIATED RNA SPLICING FACTOR-RELATED"/>
    <property type="match status" value="1"/>
</dbReference>
<dbReference type="Pfam" id="PF08572">
    <property type="entry name" value="PRP3"/>
    <property type="match status" value="1"/>
</dbReference>
<dbReference type="GO" id="GO:0046540">
    <property type="term" value="C:U4/U6 x U5 tri-snRNP complex"/>
    <property type="evidence" value="ECO:0007669"/>
    <property type="project" value="InterPro"/>
</dbReference>
<dbReference type="InterPro" id="IPR013881">
    <property type="entry name" value="Pre-mRNA_splic_Prp3_dom"/>
</dbReference>
<feature type="region of interest" description="Disordered" evidence="5">
    <location>
        <begin position="513"/>
        <end position="540"/>
    </location>
</feature>
<dbReference type="PANTHER" id="PTHR14212:SF0">
    <property type="entry name" value="U4_U6 SMALL NUCLEAR RIBONUCLEOPROTEIN PRP3"/>
    <property type="match status" value="1"/>
</dbReference>
<evidence type="ECO:0000256" key="3">
    <source>
        <dbReference type="ARBA" id="ARBA00023187"/>
    </source>
</evidence>
<name>A0A4Q1BT50_TREME</name>
<reference evidence="8 9" key="1">
    <citation type="submission" date="2016-06" db="EMBL/GenBank/DDBJ databases">
        <title>Evolution of pathogenesis and genome organization in the Tremellales.</title>
        <authorList>
            <person name="Cuomo C."/>
            <person name="Litvintseva A."/>
            <person name="Heitman J."/>
            <person name="Chen Y."/>
            <person name="Sun S."/>
            <person name="Springer D."/>
            <person name="Dromer F."/>
            <person name="Young S."/>
            <person name="Zeng Q."/>
            <person name="Chapman S."/>
            <person name="Gujja S."/>
            <person name="Saif S."/>
            <person name="Birren B."/>
        </authorList>
    </citation>
    <scope>NUCLEOTIDE SEQUENCE [LARGE SCALE GENOMIC DNA]</scope>
    <source>
        <strain evidence="8 9">ATCC 28783</strain>
    </source>
</reference>
<evidence type="ECO:0000256" key="1">
    <source>
        <dbReference type="ARBA" id="ARBA00004123"/>
    </source>
</evidence>
<gene>
    <name evidence="8" type="ORF">M231_01384</name>
</gene>
<dbReference type="EMBL" id="SDIL01000010">
    <property type="protein sequence ID" value="RXK41234.1"/>
    <property type="molecule type" value="Genomic_DNA"/>
</dbReference>
<evidence type="ECO:0000313" key="9">
    <source>
        <dbReference type="Proteomes" id="UP000289152"/>
    </source>
</evidence>
<dbReference type="InParanoid" id="A0A4Q1BT50"/>
<evidence type="ECO:0000313" key="8">
    <source>
        <dbReference type="EMBL" id="RXK41234.1"/>
    </source>
</evidence>
<keyword evidence="4" id="KW-0539">Nucleus</keyword>
<feature type="compositionally biased region" description="Polar residues" evidence="5">
    <location>
        <begin position="63"/>
        <end position="75"/>
    </location>
</feature>
<comment type="subcellular location">
    <subcellularLocation>
        <location evidence="1">Nucleus</location>
    </subcellularLocation>
</comment>
<evidence type="ECO:0000259" key="7">
    <source>
        <dbReference type="Pfam" id="PF08572"/>
    </source>
</evidence>
<keyword evidence="2" id="KW-0507">mRNA processing</keyword>
<feature type="compositionally biased region" description="Basic and acidic residues" evidence="5">
    <location>
        <begin position="358"/>
        <end position="370"/>
    </location>
</feature>
<dbReference type="Pfam" id="PF06544">
    <property type="entry name" value="Prp3_C"/>
    <property type="match status" value="1"/>
</dbReference>
<feature type="compositionally biased region" description="Low complexity" evidence="5">
    <location>
        <begin position="1"/>
        <end position="14"/>
    </location>
</feature>
<feature type="compositionally biased region" description="Low complexity" evidence="5">
    <location>
        <begin position="76"/>
        <end position="89"/>
    </location>
</feature>
<dbReference type="FunCoup" id="A0A4Q1BT50">
    <property type="interactions" value="523"/>
</dbReference>
<comment type="caution">
    <text evidence="8">The sequence shown here is derived from an EMBL/GenBank/DDBJ whole genome shotgun (WGS) entry which is preliminary data.</text>
</comment>
<accession>A0A4Q1BT50</accession>
<feature type="compositionally biased region" description="Basic and acidic residues" evidence="5">
    <location>
        <begin position="15"/>
        <end position="24"/>
    </location>
</feature>
<dbReference type="VEuPathDB" id="FungiDB:TREMEDRAFT_13987"/>
<keyword evidence="3" id="KW-0508">mRNA splicing</keyword>
<evidence type="ECO:0000256" key="2">
    <source>
        <dbReference type="ARBA" id="ARBA00022664"/>
    </source>
</evidence>
<evidence type="ECO:0000259" key="6">
    <source>
        <dbReference type="Pfam" id="PF06544"/>
    </source>
</evidence>
<dbReference type="STRING" id="5217.A0A4Q1BT50"/>
<dbReference type="InterPro" id="IPR010541">
    <property type="entry name" value="Prp3_C"/>
</dbReference>
<dbReference type="OrthoDB" id="10264544at2759"/>
<sequence>MSRRPAPSSSSSDQPDPKKTKTESFDIASIRAQIAARKAQVEAQVSSRPSNSPHPPSLPSKPIQTNNVLSKSIIPTSNTTSGGNKSTGGLDPSIAEKIAAAKRRIEEMNAKMSNPYLGGVKPIEQKPQATGGLHPLLMESTTSAIGGKAGAGAIGEGVIGGGEEKNEKKALRDRYKTMAPKYTSVRANASISSSSNIPRPNPVIPVLNPYATKTDTLAPEEEKAVIRKSKKLQFSQAGRYVKQGEALRSEIKMDELRQRIAEASKKAGLDSEFDTLERSLKRAPPPDVEWWDQAILPEGATYEDIDSALEWITTSNESLVTHLVQHPIPIPAPGEKKQPERGLMLTKREQKKMRRQRRQAELEDKRDRQKMGLLPPDPPKVRLANLMKVLTSAAIQDPTKVEAKVRKEVAMRALKHQKDNESRKLTPEQRKEKEYQKLVSKERTGLYCAVFKIKYLTNGRHKFKVRETAKTDLLSGVCIFGPSYAIVLVEGVDKSIKHYKRMMLHRIDWTEQARPLGDEGEDEDEDGGKMGGGQEDPDSLADNKCELIWEGEVPERTFRIFRARHAESDSKAKEWLTPKWEGMWDVAKRLVWSGEDV</sequence>
<feature type="region of interest" description="Disordered" evidence="5">
    <location>
        <begin position="1"/>
        <end position="92"/>
    </location>
</feature>
<dbReference type="CDD" id="cd24162">
    <property type="entry name" value="Prp3_C"/>
    <property type="match status" value="1"/>
</dbReference>